<dbReference type="InterPro" id="IPR036390">
    <property type="entry name" value="WH_DNA-bd_sf"/>
</dbReference>
<dbReference type="Pfam" id="PF12802">
    <property type="entry name" value="MarR_2"/>
    <property type="match status" value="1"/>
</dbReference>
<evidence type="ECO:0000313" key="3">
    <source>
        <dbReference type="EMBL" id="GAA2021876.1"/>
    </source>
</evidence>
<dbReference type="EMBL" id="BAAAQN010000008">
    <property type="protein sequence ID" value="GAA2021876.1"/>
    <property type="molecule type" value="Genomic_DNA"/>
</dbReference>
<dbReference type="PANTHER" id="PTHR33164:SF43">
    <property type="entry name" value="HTH-TYPE TRANSCRIPTIONAL REPRESSOR YETL"/>
    <property type="match status" value="1"/>
</dbReference>
<dbReference type="Proteomes" id="UP001500751">
    <property type="component" value="Unassembled WGS sequence"/>
</dbReference>
<proteinExistence type="predicted"/>
<reference evidence="4" key="1">
    <citation type="journal article" date="2019" name="Int. J. Syst. Evol. Microbiol.">
        <title>The Global Catalogue of Microorganisms (GCM) 10K type strain sequencing project: providing services to taxonomists for standard genome sequencing and annotation.</title>
        <authorList>
            <consortium name="The Broad Institute Genomics Platform"/>
            <consortium name="The Broad Institute Genome Sequencing Center for Infectious Disease"/>
            <person name="Wu L."/>
            <person name="Ma J."/>
        </authorList>
    </citation>
    <scope>NUCLEOTIDE SEQUENCE [LARGE SCALE GENOMIC DNA]</scope>
    <source>
        <strain evidence="4">JCM 16014</strain>
    </source>
</reference>
<dbReference type="InterPro" id="IPR036388">
    <property type="entry name" value="WH-like_DNA-bd_sf"/>
</dbReference>
<evidence type="ECO:0000313" key="4">
    <source>
        <dbReference type="Proteomes" id="UP001500751"/>
    </source>
</evidence>
<dbReference type="SUPFAM" id="SSF46785">
    <property type="entry name" value="Winged helix' DNA-binding domain"/>
    <property type="match status" value="1"/>
</dbReference>
<protein>
    <recommendedName>
        <fullName evidence="2">HTH marR-type domain-containing protein</fullName>
    </recommendedName>
</protein>
<dbReference type="Gene3D" id="1.10.10.10">
    <property type="entry name" value="Winged helix-like DNA-binding domain superfamily/Winged helix DNA-binding domain"/>
    <property type="match status" value="1"/>
</dbReference>
<organism evidence="3 4">
    <name type="scientific">Catenulispora yoronensis</name>
    <dbReference type="NCBI Taxonomy" id="450799"/>
    <lineage>
        <taxon>Bacteria</taxon>
        <taxon>Bacillati</taxon>
        <taxon>Actinomycetota</taxon>
        <taxon>Actinomycetes</taxon>
        <taxon>Catenulisporales</taxon>
        <taxon>Catenulisporaceae</taxon>
        <taxon>Catenulispora</taxon>
    </lineage>
</organism>
<dbReference type="PANTHER" id="PTHR33164">
    <property type="entry name" value="TRANSCRIPTIONAL REGULATOR, MARR FAMILY"/>
    <property type="match status" value="1"/>
</dbReference>
<evidence type="ECO:0000259" key="2">
    <source>
        <dbReference type="PROSITE" id="PS50995"/>
    </source>
</evidence>
<evidence type="ECO:0000256" key="1">
    <source>
        <dbReference type="SAM" id="MobiDB-lite"/>
    </source>
</evidence>
<accession>A0ABP5FB45</accession>
<feature type="region of interest" description="Disordered" evidence="1">
    <location>
        <begin position="1"/>
        <end position="31"/>
    </location>
</feature>
<dbReference type="PROSITE" id="PS50995">
    <property type="entry name" value="HTH_MARR_2"/>
    <property type="match status" value="1"/>
</dbReference>
<name>A0ABP5FB45_9ACTN</name>
<sequence length="181" mass="19002">MEACAVSTKATGRTPGKATAKSAGTPAEPVSPELNEAVRSMLLLMPRLVAHAKRIPPPPELAGLTLGPRHLSLLAFLLLDGPATVNDLAARLQVAPTTASLVIGDLSRKGVLRRAEDDADRRRRIVSIAPGSRSAIEAWLAPGAEAWRRALGPLSTSQRRVVVNALLAYEAAVAELRADAG</sequence>
<dbReference type="InterPro" id="IPR039422">
    <property type="entry name" value="MarR/SlyA-like"/>
</dbReference>
<dbReference type="SMART" id="SM00347">
    <property type="entry name" value="HTH_MARR"/>
    <property type="match status" value="1"/>
</dbReference>
<feature type="domain" description="HTH marR-type" evidence="2">
    <location>
        <begin position="34"/>
        <end position="171"/>
    </location>
</feature>
<gene>
    <name evidence="3" type="ORF">GCM10009839_18780</name>
</gene>
<comment type="caution">
    <text evidence="3">The sequence shown here is derived from an EMBL/GenBank/DDBJ whole genome shotgun (WGS) entry which is preliminary data.</text>
</comment>
<dbReference type="InterPro" id="IPR000835">
    <property type="entry name" value="HTH_MarR-typ"/>
</dbReference>
<keyword evidence="4" id="KW-1185">Reference proteome</keyword>